<evidence type="ECO:0000256" key="1">
    <source>
        <dbReference type="ARBA" id="ARBA00007613"/>
    </source>
</evidence>
<keyword evidence="2" id="KW-0732">Signal</keyword>
<sequence>MRKGPHLKGLATSLMALALSACATAGPDYHPPEHSAATAPGAQGAFQSAQGAGFSNADLPDHWWKLYNDPRLDALIAEALAANTDLRVANANLTAAEAVLRETEAGRQISTTISGGETLARPSGVTQHLPGSVSYDFGLSAAYPLDLNGRIRRAIESSGANVEAVTAARDYVRVSVAAATARAYAQVCAANYALGVNRRVVSLQRDTLNATQRLFKGGRGTAFDVSRAQAAVDQSEATLPVYEAQRQSGLYLLATLLGRPPADYPKDVEGCATLPSLGAPLPVGDGTALIRRRPDIRQAERMIASDTATLGVAMADLYPQVSIGGSVGLSGPLKDFGSGSAFGFSLGPLISWTFPNRPVVKARIAQADAQVQADLASFDGSVLEALRQTETALETYRRDAEKAAALDRARDSANVSAGQANKLFRFGRSDFLDLLDTQRSLASAESSAAAARVQLVQDQIAIFLALGGGWTSDDAGNQSAGNAQQ</sequence>
<dbReference type="NCBIfam" id="TIGR01845">
    <property type="entry name" value="outer_NodT"/>
    <property type="match status" value="1"/>
</dbReference>
<name>A0A7W6LTT3_9SPHN</name>
<organism evidence="3 4">
    <name type="scientific">Sphingobium scionense</name>
    <dbReference type="NCBI Taxonomy" id="1404341"/>
    <lineage>
        <taxon>Bacteria</taxon>
        <taxon>Pseudomonadati</taxon>
        <taxon>Pseudomonadota</taxon>
        <taxon>Alphaproteobacteria</taxon>
        <taxon>Sphingomonadales</taxon>
        <taxon>Sphingomonadaceae</taxon>
        <taxon>Sphingobium</taxon>
    </lineage>
</organism>
<dbReference type="EMBL" id="JACIEU010000020">
    <property type="protein sequence ID" value="MBB4150378.1"/>
    <property type="molecule type" value="Genomic_DNA"/>
</dbReference>
<comment type="similarity">
    <text evidence="1 2">Belongs to the outer membrane factor (OMF) (TC 1.B.17) family.</text>
</comment>
<dbReference type="AlphaFoldDB" id="A0A7W6LTT3"/>
<reference evidence="3 4" key="1">
    <citation type="submission" date="2020-08" db="EMBL/GenBank/DDBJ databases">
        <title>Genomic Encyclopedia of Type Strains, Phase IV (KMG-IV): sequencing the most valuable type-strain genomes for metagenomic binning, comparative biology and taxonomic classification.</title>
        <authorList>
            <person name="Goeker M."/>
        </authorList>
    </citation>
    <scope>NUCLEOTIDE SEQUENCE [LARGE SCALE GENOMIC DNA]</scope>
    <source>
        <strain evidence="3 4">DSM 19371</strain>
    </source>
</reference>
<keyword evidence="2" id="KW-1134">Transmembrane beta strand</keyword>
<comment type="caution">
    <text evidence="3">The sequence shown here is derived from an EMBL/GenBank/DDBJ whole genome shotgun (WGS) entry which is preliminary data.</text>
</comment>
<dbReference type="Pfam" id="PF02321">
    <property type="entry name" value="OEP"/>
    <property type="match status" value="2"/>
</dbReference>
<dbReference type="Gene3D" id="1.20.1600.10">
    <property type="entry name" value="Outer membrane efflux proteins (OEP)"/>
    <property type="match status" value="1"/>
</dbReference>
<dbReference type="InterPro" id="IPR010131">
    <property type="entry name" value="MdtP/NodT-like"/>
</dbReference>
<dbReference type="PROSITE" id="PS51257">
    <property type="entry name" value="PROKAR_LIPOPROTEIN"/>
    <property type="match status" value="1"/>
</dbReference>
<proteinExistence type="inferred from homology"/>
<accession>A0A7W6LTT3</accession>
<dbReference type="Gene3D" id="2.20.200.10">
    <property type="entry name" value="Outer membrane efflux proteins (OEP)"/>
    <property type="match status" value="1"/>
</dbReference>
<dbReference type="InterPro" id="IPR003423">
    <property type="entry name" value="OMP_efflux"/>
</dbReference>
<keyword evidence="2" id="KW-0812">Transmembrane</keyword>
<keyword evidence="4" id="KW-1185">Reference proteome</keyword>
<protein>
    <submittedName>
        <fullName evidence="3">NodT family efflux transporter outer membrane factor (OMF) lipoprotein</fullName>
    </submittedName>
</protein>
<dbReference type="PANTHER" id="PTHR30203:SF21">
    <property type="entry name" value="OUTER MEMBRANE COMPONENT OF MULTIDRUG EFFLUX PUMP-RELATED"/>
    <property type="match status" value="1"/>
</dbReference>
<evidence type="ECO:0000313" key="4">
    <source>
        <dbReference type="Proteomes" id="UP000590524"/>
    </source>
</evidence>
<dbReference type="GO" id="GO:0015562">
    <property type="term" value="F:efflux transmembrane transporter activity"/>
    <property type="evidence" value="ECO:0007669"/>
    <property type="project" value="InterPro"/>
</dbReference>
<keyword evidence="2" id="KW-0472">Membrane</keyword>
<keyword evidence="2 3" id="KW-0449">Lipoprotein</keyword>
<feature type="chain" id="PRO_5031599355" evidence="2">
    <location>
        <begin position="26"/>
        <end position="485"/>
    </location>
</feature>
<feature type="signal peptide" evidence="2">
    <location>
        <begin position="1"/>
        <end position="25"/>
    </location>
</feature>
<evidence type="ECO:0000256" key="2">
    <source>
        <dbReference type="RuleBase" id="RU362097"/>
    </source>
</evidence>
<dbReference type="PANTHER" id="PTHR30203">
    <property type="entry name" value="OUTER MEMBRANE CATION EFFLUX PROTEIN"/>
    <property type="match status" value="1"/>
</dbReference>
<dbReference type="Proteomes" id="UP000590524">
    <property type="component" value="Unassembled WGS sequence"/>
</dbReference>
<evidence type="ECO:0000313" key="3">
    <source>
        <dbReference type="EMBL" id="MBB4150378.1"/>
    </source>
</evidence>
<comment type="subcellular location">
    <subcellularLocation>
        <location evidence="2">Cell membrane</location>
        <topology evidence="2">Lipid-anchor</topology>
    </subcellularLocation>
</comment>
<keyword evidence="2" id="KW-0564">Palmitate</keyword>
<gene>
    <name evidence="3" type="ORF">GGQ90_004182</name>
</gene>
<dbReference type="GO" id="GO:0005886">
    <property type="term" value="C:plasma membrane"/>
    <property type="evidence" value="ECO:0007669"/>
    <property type="project" value="UniProtKB-SubCell"/>
</dbReference>
<dbReference type="SUPFAM" id="SSF56954">
    <property type="entry name" value="Outer membrane efflux proteins (OEP)"/>
    <property type="match status" value="1"/>
</dbReference>